<dbReference type="EMBL" id="KL596764">
    <property type="protein sequence ID" value="KER25874.1"/>
    <property type="molecule type" value="Genomic_DNA"/>
</dbReference>
<accession>A0A075AD66</accession>
<organism evidence="1 2">
    <name type="scientific">Opisthorchis viverrini</name>
    <name type="common">Southeast Asian liver fluke</name>
    <dbReference type="NCBI Taxonomy" id="6198"/>
    <lineage>
        <taxon>Eukaryota</taxon>
        <taxon>Metazoa</taxon>
        <taxon>Spiralia</taxon>
        <taxon>Lophotrochozoa</taxon>
        <taxon>Platyhelminthes</taxon>
        <taxon>Trematoda</taxon>
        <taxon>Digenea</taxon>
        <taxon>Opisthorchiida</taxon>
        <taxon>Opisthorchiata</taxon>
        <taxon>Opisthorchiidae</taxon>
        <taxon>Opisthorchis</taxon>
    </lineage>
</organism>
<protein>
    <submittedName>
        <fullName evidence="1">Uncharacterized protein</fullName>
    </submittedName>
</protein>
<dbReference type="RefSeq" id="XP_009170400.1">
    <property type="nucleotide sequence ID" value="XM_009172136.1"/>
</dbReference>
<dbReference type="CTD" id="20320962"/>
<evidence type="ECO:0000313" key="1">
    <source>
        <dbReference type="EMBL" id="KER25874.1"/>
    </source>
</evidence>
<keyword evidence="2" id="KW-1185">Reference proteome</keyword>
<dbReference type="AlphaFoldDB" id="A0A075AD66"/>
<reference evidence="1 2" key="1">
    <citation type="submission" date="2013-11" db="EMBL/GenBank/DDBJ databases">
        <title>Opisthorchis viverrini - life in the bile duct.</title>
        <authorList>
            <person name="Young N.D."/>
            <person name="Nagarajan N."/>
            <person name="Lin S.J."/>
            <person name="Korhonen P.K."/>
            <person name="Jex A.R."/>
            <person name="Hall R.S."/>
            <person name="Safavi-Hemami H."/>
            <person name="Kaewkong W."/>
            <person name="Bertrand D."/>
            <person name="Gao S."/>
            <person name="Seet Q."/>
            <person name="Wongkham S."/>
            <person name="Teh B.T."/>
            <person name="Wongkham C."/>
            <person name="Intapan P.M."/>
            <person name="Maleewong W."/>
            <person name="Yang X."/>
            <person name="Hu M."/>
            <person name="Wang Z."/>
            <person name="Hofmann A."/>
            <person name="Sternberg P.W."/>
            <person name="Tan P."/>
            <person name="Wang J."/>
            <person name="Gasser R.B."/>
        </authorList>
    </citation>
    <scope>NUCLEOTIDE SEQUENCE [LARGE SCALE GENOMIC DNA]</scope>
</reference>
<name>A0A075AD66_OPIVI</name>
<evidence type="ECO:0000313" key="2">
    <source>
        <dbReference type="Proteomes" id="UP000054324"/>
    </source>
</evidence>
<gene>
    <name evidence="1" type="ORF">T265_06783</name>
</gene>
<dbReference type="Proteomes" id="UP000054324">
    <property type="component" value="Unassembled WGS sequence"/>
</dbReference>
<dbReference type="GeneID" id="20320962"/>
<sequence>MLLEGSTKAEILPVCPSLRKETGSLYVRLTNSSQNETRGGLLFRRGVSFTEGLEFRHVEIYTKNVLSLLKCRVFVNNTPGSLRWGLTSPVINNEIAHI</sequence>
<dbReference type="KEGG" id="ovi:T265_06783"/>
<proteinExistence type="predicted"/>